<evidence type="ECO:0000259" key="3">
    <source>
        <dbReference type="PROSITE" id="PS50126"/>
    </source>
</evidence>
<dbReference type="GO" id="GO:0003735">
    <property type="term" value="F:structural constituent of ribosome"/>
    <property type="evidence" value="ECO:0007669"/>
    <property type="project" value="TreeGrafter"/>
</dbReference>
<reference evidence="4 5" key="1">
    <citation type="submission" date="2022-07" db="EMBL/GenBank/DDBJ databases">
        <title>Genome-wide signatures of adaptation to extreme environments.</title>
        <authorList>
            <person name="Cho C.H."/>
            <person name="Yoon H.S."/>
        </authorList>
    </citation>
    <scope>NUCLEOTIDE SEQUENCE [LARGE SCALE GENOMIC DNA]</scope>
    <source>
        <strain evidence="4 5">108.79 E11</strain>
    </source>
</reference>
<dbReference type="InterPro" id="IPR003029">
    <property type="entry name" value="S1_domain"/>
</dbReference>
<dbReference type="PANTHER" id="PTHR10724:SF10">
    <property type="entry name" value="S1 RNA-BINDING DOMAIN-CONTAINING PROTEIN 1"/>
    <property type="match status" value="1"/>
</dbReference>
<evidence type="ECO:0000313" key="5">
    <source>
        <dbReference type="Proteomes" id="UP001300502"/>
    </source>
</evidence>
<evidence type="ECO:0000256" key="2">
    <source>
        <dbReference type="SAM" id="MobiDB-lite"/>
    </source>
</evidence>
<dbReference type="GO" id="GO:0005737">
    <property type="term" value="C:cytoplasm"/>
    <property type="evidence" value="ECO:0007669"/>
    <property type="project" value="UniProtKB-ARBA"/>
</dbReference>
<keyword evidence="5" id="KW-1185">Reference proteome</keyword>
<proteinExistence type="predicted"/>
<dbReference type="GO" id="GO:0005840">
    <property type="term" value="C:ribosome"/>
    <property type="evidence" value="ECO:0007669"/>
    <property type="project" value="UniProtKB-KW"/>
</dbReference>
<comment type="function">
    <text evidence="1">Associates with the EF-Tu.GDP complex and induces the exchange of GDP to GTP. It remains bound to the aminoacyl-tRNA.EF-Tu.GTP complex up to the GTP hydrolysis stage on the ribosome.</text>
</comment>
<accession>A0AAV9IDE5</accession>
<comment type="caution">
    <text evidence="4">The sequence shown here is derived from an EMBL/GenBank/DDBJ whole genome shotgun (WGS) entry which is preliminary data.</text>
</comment>
<dbReference type="GO" id="GO:0003729">
    <property type="term" value="F:mRNA binding"/>
    <property type="evidence" value="ECO:0007669"/>
    <property type="project" value="TreeGrafter"/>
</dbReference>
<dbReference type="PROSITE" id="PS50126">
    <property type="entry name" value="S1"/>
    <property type="match status" value="2"/>
</dbReference>
<dbReference type="EMBL" id="JANCYU010000030">
    <property type="protein sequence ID" value="KAK4525429.1"/>
    <property type="molecule type" value="Genomic_DNA"/>
</dbReference>
<dbReference type="Pfam" id="PF00575">
    <property type="entry name" value="S1"/>
    <property type="match status" value="2"/>
</dbReference>
<dbReference type="PANTHER" id="PTHR10724">
    <property type="entry name" value="30S RIBOSOMAL PROTEIN S1"/>
    <property type="match status" value="1"/>
</dbReference>
<sequence>MSKRRSTNCYEDDDYRRRPVAFQSISSVLFHRTPQVFISKGIVDTVARIPSCPLCTGGKYSLRYRHQFIATPLWSTRFKTEKRDERYRKYQVTSGALEDKTEEGGIDNSMDTVNSEQSKITTEEDGSTESPSQSIAGIEETAETKDASTKKQGSGKGRKGDSGSRFRVLFDEIEVGQEYVGKVRKVTNYGAFIDIGCFTDGLLHVSQMSDTYVKDPADFVKVGDEIKVRVVNKKPEKKEFSLSIRPPKAVKKREERQDIAPTKEEENNDKTDSTNDNDSFKVRGKSSISRLQRIGISANLDSSADDSNKATSRVGSNARRPPRESSGKGSPSTRASLKKLARETDEQKFIQGTVVSITEFGVFVDFGGPSDGLIHISEVTEDKLEKDESGNRKINLSVGDKVQVRVIHVDVNRSRVSLSMKPFALSAKKQLQEDLAAANESQPEFESVLALALRKALQEKEAELATKSRH</sequence>
<feature type="region of interest" description="Disordered" evidence="2">
    <location>
        <begin position="299"/>
        <end position="341"/>
    </location>
</feature>
<feature type="domain" description="S1 motif" evidence="3">
    <location>
        <begin position="176"/>
        <end position="245"/>
    </location>
</feature>
<dbReference type="InterPro" id="IPR050437">
    <property type="entry name" value="Ribos_protein_bS1-like"/>
</dbReference>
<evidence type="ECO:0000256" key="1">
    <source>
        <dbReference type="ARBA" id="ARBA00025453"/>
    </source>
</evidence>
<dbReference type="Gene3D" id="2.40.50.140">
    <property type="entry name" value="Nucleic acid-binding proteins"/>
    <property type="match status" value="2"/>
</dbReference>
<evidence type="ECO:0000313" key="4">
    <source>
        <dbReference type="EMBL" id="KAK4525429.1"/>
    </source>
</evidence>
<dbReference type="SMART" id="SM00316">
    <property type="entry name" value="S1"/>
    <property type="match status" value="2"/>
</dbReference>
<dbReference type="Proteomes" id="UP001300502">
    <property type="component" value="Unassembled WGS sequence"/>
</dbReference>
<dbReference type="SUPFAM" id="SSF50249">
    <property type="entry name" value="Nucleic acid-binding proteins"/>
    <property type="match status" value="2"/>
</dbReference>
<gene>
    <name evidence="4" type="ORF">GAYE_SCF12G3337</name>
</gene>
<dbReference type="GO" id="GO:0006412">
    <property type="term" value="P:translation"/>
    <property type="evidence" value="ECO:0007669"/>
    <property type="project" value="TreeGrafter"/>
</dbReference>
<name>A0AAV9IDE5_9RHOD</name>
<feature type="region of interest" description="Disordered" evidence="2">
    <location>
        <begin position="98"/>
        <end position="162"/>
    </location>
</feature>
<dbReference type="AlphaFoldDB" id="A0AAV9IDE5"/>
<feature type="region of interest" description="Disordered" evidence="2">
    <location>
        <begin position="236"/>
        <end position="286"/>
    </location>
</feature>
<dbReference type="GO" id="GO:1990904">
    <property type="term" value="C:ribonucleoprotein complex"/>
    <property type="evidence" value="ECO:0007669"/>
    <property type="project" value="UniProtKB-KW"/>
</dbReference>
<dbReference type="InterPro" id="IPR012340">
    <property type="entry name" value="NA-bd_OB-fold"/>
</dbReference>
<feature type="domain" description="S1 motif" evidence="3">
    <location>
        <begin position="347"/>
        <end position="421"/>
    </location>
</feature>
<feature type="compositionally biased region" description="Basic and acidic residues" evidence="2">
    <location>
        <begin position="252"/>
        <end position="281"/>
    </location>
</feature>
<organism evidence="4 5">
    <name type="scientific">Galdieria yellowstonensis</name>
    <dbReference type="NCBI Taxonomy" id="3028027"/>
    <lineage>
        <taxon>Eukaryota</taxon>
        <taxon>Rhodophyta</taxon>
        <taxon>Bangiophyceae</taxon>
        <taxon>Galdieriales</taxon>
        <taxon>Galdieriaceae</taxon>
        <taxon>Galdieria</taxon>
    </lineage>
</organism>
<feature type="compositionally biased region" description="Polar residues" evidence="2">
    <location>
        <begin position="109"/>
        <end position="120"/>
    </location>
</feature>
<protein>
    <recommendedName>
        <fullName evidence="3">S1 motif domain-containing protein</fullName>
    </recommendedName>
</protein>
<dbReference type="FunFam" id="2.40.50.140:FF:000051">
    <property type="entry name" value="RNA-binding transcriptional accessory protein"/>
    <property type="match status" value="1"/>
</dbReference>